<accession>A0A506U2D9</accession>
<gene>
    <name evidence="2" type="ORF">FJU11_10480</name>
</gene>
<reference evidence="2 3" key="1">
    <citation type="submission" date="2019-06" db="EMBL/GenBank/DDBJ databases">
        <authorList>
            <person name="Li M."/>
        </authorList>
    </citation>
    <scope>NUCLEOTIDE SEQUENCE [LARGE SCALE GENOMIC DNA]</scope>
    <source>
        <strain evidence="2 3">BGMRC6574</strain>
    </source>
</reference>
<sequence length="127" mass="13451">MTLASAQDVAYAREAAKRAMTEIGASTVRRTKFVTAVSEIARNAVIYGRGGRIVFEIREQGGVRSVVAECSDRGPGIADVAMALTDGYSTGKGLGRGLGGAKRLVDRFEIRSSETTGTVVILESRAR</sequence>
<comment type="caution">
    <text evidence="2">The sequence shown here is derived from an EMBL/GenBank/DDBJ whole genome shotgun (WGS) entry which is preliminary data.</text>
</comment>
<protein>
    <submittedName>
        <fullName evidence="2">Anti-sigma regulatory factor</fullName>
    </submittedName>
</protein>
<evidence type="ECO:0000313" key="3">
    <source>
        <dbReference type="Proteomes" id="UP000320314"/>
    </source>
</evidence>
<dbReference type="Pfam" id="PF13581">
    <property type="entry name" value="HATPase_c_2"/>
    <property type="match status" value="1"/>
</dbReference>
<dbReference type="EMBL" id="VHLH01000018">
    <property type="protein sequence ID" value="TPW27960.1"/>
    <property type="molecule type" value="Genomic_DNA"/>
</dbReference>
<organism evidence="2 3">
    <name type="scientific">Pararhizobium mangrovi</name>
    <dbReference type="NCBI Taxonomy" id="2590452"/>
    <lineage>
        <taxon>Bacteria</taxon>
        <taxon>Pseudomonadati</taxon>
        <taxon>Pseudomonadota</taxon>
        <taxon>Alphaproteobacteria</taxon>
        <taxon>Hyphomicrobiales</taxon>
        <taxon>Rhizobiaceae</taxon>
        <taxon>Rhizobium/Agrobacterium group</taxon>
        <taxon>Pararhizobium</taxon>
    </lineage>
</organism>
<dbReference type="AlphaFoldDB" id="A0A506U2D9"/>
<dbReference type="InterPro" id="IPR036890">
    <property type="entry name" value="HATPase_C_sf"/>
</dbReference>
<dbReference type="Proteomes" id="UP000320314">
    <property type="component" value="Unassembled WGS sequence"/>
</dbReference>
<feature type="domain" description="Histidine kinase/HSP90-like ATPase" evidence="1">
    <location>
        <begin position="4"/>
        <end position="122"/>
    </location>
</feature>
<dbReference type="SUPFAM" id="SSF55874">
    <property type="entry name" value="ATPase domain of HSP90 chaperone/DNA topoisomerase II/histidine kinase"/>
    <property type="match status" value="1"/>
</dbReference>
<proteinExistence type="predicted"/>
<keyword evidence="3" id="KW-1185">Reference proteome</keyword>
<dbReference type="OrthoDB" id="5769716at2"/>
<name>A0A506U2D9_9HYPH</name>
<evidence type="ECO:0000313" key="2">
    <source>
        <dbReference type="EMBL" id="TPW27960.1"/>
    </source>
</evidence>
<dbReference type="RefSeq" id="WP_141167006.1">
    <property type="nucleotide sequence ID" value="NZ_VHLH01000018.1"/>
</dbReference>
<dbReference type="Gene3D" id="3.30.565.10">
    <property type="entry name" value="Histidine kinase-like ATPase, C-terminal domain"/>
    <property type="match status" value="1"/>
</dbReference>
<dbReference type="InterPro" id="IPR003594">
    <property type="entry name" value="HATPase_dom"/>
</dbReference>
<evidence type="ECO:0000259" key="1">
    <source>
        <dbReference type="Pfam" id="PF13581"/>
    </source>
</evidence>